<dbReference type="Pfam" id="PF20514">
    <property type="entry name" value="WHD_ROXA"/>
    <property type="match status" value="1"/>
</dbReference>
<dbReference type="PROSITE" id="PS51184">
    <property type="entry name" value="JMJC"/>
    <property type="match status" value="1"/>
</dbReference>
<dbReference type="Gene3D" id="2.60.120.650">
    <property type="entry name" value="Cupin"/>
    <property type="match status" value="1"/>
</dbReference>
<dbReference type="Pfam" id="PF08007">
    <property type="entry name" value="JmjC_2"/>
    <property type="match status" value="1"/>
</dbReference>
<dbReference type="PANTHER" id="PTHR13096">
    <property type="entry name" value="MINA53 MYC INDUCED NUCLEAR ANTIGEN"/>
    <property type="match status" value="1"/>
</dbReference>
<evidence type="ECO:0000313" key="8">
    <source>
        <dbReference type="Proteomes" id="UP000297834"/>
    </source>
</evidence>
<reference evidence="7 8" key="1">
    <citation type="submission" date="2019-03" db="EMBL/GenBank/DDBJ databases">
        <title>Alkanindiges illinoisensis: a potential pathogenic isolated from ascites of a gastric cancer patient with abdominal metastasis.</title>
        <authorList>
            <person name="Hu X."/>
            <person name="Yang B."/>
            <person name="Yan X."/>
            <person name="Lin L."/>
            <person name="Zhao H."/>
            <person name="Zhou F."/>
            <person name="Su B."/>
            <person name="Chen J."/>
            <person name="Rui Y."/>
            <person name="Wang Q."/>
            <person name="Zheng L."/>
        </authorList>
    </citation>
    <scope>NUCLEOTIDE SEQUENCE [LARGE SCALE GENOMIC DNA]</scope>
    <source>
        <strain evidence="7 8">NFYY 23406</strain>
    </source>
</reference>
<dbReference type="SMART" id="SM00558">
    <property type="entry name" value="JmjC"/>
    <property type="match status" value="1"/>
</dbReference>
<dbReference type="Proteomes" id="UP000297834">
    <property type="component" value="Unassembled WGS sequence"/>
</dbReference>
<dbReference type="InterPro" id="IPR039994">
    <property type="entry name" value="NO66-like"/>
</dbReference>
<dbReference type="GO" id="GO:0046872">
    <property type="term" value="F:metal ion binding"/>
    <property type="evidence" value="ECO:0007669"/>
    <property type="project" value="UniProtKB-KW"/>
</dbReference>
<dbReference type="AlphaFoldDB" id="A0A4Y7XG14"/>
<dbReference type="RefSeq" id="WP_134243071.1">
    <property type="nucleotide sequence ID" value="NZ_SNTY01000005.1"/>
</dbReference>
<evidence type="ECO:0000256" key="1">
    <source>
        <dbReference type="ARBA" id="ARBA00001954"/>
    </source>
</evidence>
<comment type="caution">
    <text evidence="7">The sequence shown here is derived from an EMBL/GenBank/DDBJ whole genome shotgun (WGS) entry which is preliminary data.</text>
</comment>
<evidence type="ECO:0000256" key="3">
    <source>
        <dbReference type="ARBA" id="ARBA00022964"/>
    </source>
</evidence>
<evidence type="ECO:0000259" key="6">
    <source>
        <dbReference type="PROSITE" id="PS51184"/>
    </source>
</evidence>
<keyword evidence="3" id="KW-0223">Dioxygenase</keyword>
<evidence type="ECO:0000313" key="7">
    <source>
        <dbReference type="EMBL" id="TEU30698.1"/>
    </source>
</evidence>
<comment type="cofactor">
    <cofactor evidence="1">
        <name>Fe(2+)</name>
        <dbReference type="ChEBI" id="CHEBI:29033"/>
    </cofactor>
</comment>
<dbReference type="EMBL" id="SNTY01000005">
    <property type="protein sequence ID" value="TEU30698.1"/>
    <property type="molecule type" value="Genomic_DNA"/>
</dbReference>
<gene>
    <name evidence="7" type="ORF">E2B99_00570</name>
</gene>
<name>A0A4Y7XG14_9GAMM</name>
<keyword evidence="8" id="KW-1185">Reference proteome</keyword>
<sequence length="390" mass="44166">MQNLQVLGGISAAEFFAEYWQKKPLLVKNALPDVKGLLVPNDILELAQEEGVTARLLTQQGASNEQWKVKNSPLNAKDFKKLPPLWTLLVQALDHFSPEVAQLWQHFDFIPQWRRDDIMVSYAPKGGSVGRHYDQYDVFLVQAYGKRRWQLGQYCTPDCELIPNQPLRLLPDMDVHFDEILEPGDLLYVPPTLSHYGVAEDNCLTLSFGFRMPDSTQLLDQFTDHLLSKPDTQIPVADLAARSIQSAGEVSPTDLAMLKQQVIQLLQHTSYFDEAALSLLTETKYPDSLPENESLSPEELKELLEEGAIIQREPATRLLYRHTEQAQLEFWAQGEKLDVPAALTPILKRLADGEPLNLQSLDLQSVEADQLLAMFCDLYEDAIVLVYIPE</sequence>
<dbReference type="Gene3D" id="3.40.366.30">
    <property type="entry name" value="50S ribosomal protein L16 arginine hydroxylase, Chain A, Domain 2"/>
    <property type="match status" value="1"/>
</dbReference>
<feature type="domain" description="JmjC" evidence="6">
    <location>
        <begin position="99"/>
        <end position="227"/>
    </location>
</feature>
<organism evidence="7 8">
    <name type="scientific">Alkanindiges illinoisensis</name>
    <dbReference type="NCBI Taxonomy" id="197183"/>
    <lineage>
        <taxon>Bacteria</taxon>
        <taxon>Pseudomonadati</taxon>
        <taxon>Pseudomonadota</taxon>
        <taxon>Gammaproteobacteria</taxon>
        <taxon>Moraxellales</taxon>
        <taxon>Moraxellaceae</taxon>
        <taxon>Alkanindiges</taxon>
    </lineage>
</organism>
<keyword evidence="2" id="KW-0479">Metal-binding</keyword>
<dbReference type="PANTHER" id="PTHR13096:SF8">
    <property type="entry name" value="RIBOSOMAL OXYGENASE 1"/>
    <property type="match status" value="1"/>
</dbReference>
<protein>
    <submittedName>
        <fullName evidence="7">Cupin domain-containing protein</fullName>
    </submittedName>
</protein>
<proteinExistence type="predicted"/>
<accession>A0A4Y7XG14</accession>
<keyword evidence="4" id="KW-0560">Oxidoreductase</keyword>
<dbReference type="GO" id="GO:0016706">
    <property type="term" value="F:2-oxoglutarate-dependent dioxygenase activity"/>
    <property type="evidence" value="ECO:0007669"/>
    <property type="project" value="TreeGrafter"/>
</dbReference>
<dbReference type="InterPro" id="IPR046799">
    <property type="entry name" value="ROXA-like_wH"/>
</dbReference>
<evidence type="ECO:0000256" key="4">
    <source>
        <dbReference type="ARBA" id="ARBA00023002"/>
    </source>
</evidence>
<evidence type="ECO:0000256" key="5">
    <source>
        <dbReference type="ARBA" id="ARBA00023004"/>
    </source>
</evidence>
<dbReference type="STRING" id="1120977.GCA_000619845_00993"/>
<evidence type="ECO:0000256" key="2">
    <source>
        <dbReference type="ARBA" id="ARBA00022723"/>
    </source>
</evidence>
<dbReference type="OrthoDB" id="9764016at2"/>
<keyword evidence="5" id="KW-0408">Iron</keyword>
<dbReference type="SUPFAM" id="SSF51197">
    <property type="entry name" value="Clavaminate synthase-like"/>
    <property type="match status" value="1"/>
</dbReference>
<dbReference type="InterPro" id="IPR003347">
    <property type="entry name" value="JmjC_dom"/>
</dbReference>